<dbReference type="PROSITE" id="PS50043">
    <property type="entry name" value="HTH_LUXR_2"/>
    <property type="match status" value="1"/>
</dbReference>
<dbReference type="GO" id="GO:0000160">
    <property type="term" value="P:phosphorelay signal transduction system"/>
    <property type="evidence" value="ECO:0007669"/>
    <property type="project" value="InterPro"/>
</dbReference>
<dbReference type="SUPFAM" id="SSF52172">
    <property type="entry name" value="CheY-like"/>
    <property type="match status" value="1"/>
</dbReference>
<dbReference type="Proteomes" id="UP000002318">
    <property type="component" value="Chromosome"/>
</dbReference>
<dbReference type="SMART" id="SM00421">
    <property type="entry name" value="HTH_LUXR"/>
    <property type="match status" value="1"/>
</dbReference>
<dbReference type="KEGG" id="ssm:Spirs_0742"/>
<dbReference type="SUPFAM" id="SSF46894">
    <property type="entry name" value="C-terminal effector domain of the bipartite response regulators"/>
    <property type="match status" value="1"/>
</dbReference>
<evidence type="ECO:0000256" key="1">
    <source>
        <dbReference type="ARBA" id="ARBA00022553"/>
    </source>
</evidence>
<accession>E1RBZ7</accession>
<dbReference type="GO" id="GO:0003677">
    <property type="term" value="F:DNA binding"/>
    <property type="evidence" value="ECO:0007669"/>
    <property type="project" value="UniProtKB-KW"/>
</dbReference>
<evidence type="ECO:0000256" key="5">
    <source>
        <dbReference type="PROSITE-ProRule" id="PRU00169"/>
    </source>
</evidence>
<keyword evidence="1" id="KW-0597">Phosphoprotein</keyword>
<dbReference type="PRINTS" id="PR00038">
    <property type="entry name" value="HTHLUXR"/>
</dbReference>
<dbReference type="InterPro" id="IPR001789">
    <property type="entry name" value="Sig_transdc_resp-reg_receiver"/>
</dbReference>
<gene>
    <name evidence="8" type="ordered locus">Spirs_0742</name>
</gene>
<dbReference type="STRING" id="573413.Spirs_0742"/>
<keyword evidence="3" id="KW-0238">DNA-binding</keyword>
<dbReference type="RefSeq" id="WP_013253341.1">
    <property type="nucleotide sequence ID" value="NC_014364.1"/>
</dbReference>
<dbReference type="HOGENOM" id="CLU_000445_90_1_12"/>
<keyword evidence="2" id="KW-0805">Transcription regulation</keyword>
<comment type="caution">
    <text evidence="5">Lacks conserved residue(s) required for the propagation of feature annotation.</text>
</comment>
<sequence length="206" mass="23378">MKIALVDHSPFINYALTNLLTESFSSVAFIDCHTGEGDVFDELRECDLIIMELIFRSCSGLEFIKSLRDHEIDIPILVFTMQNEEHFAERSLKAGATGYLMMSSAIEEIGYALKTVLNRRCYVSRNIAEKMADRLHGTGGNMPIERLSDRELQVLLLLASGISNSDIAQNLCLSPKTVSTYKSRIMEKMDFHNDKEILLYFLNQKV</sequence>
<dbReference type="PROSITE" id="PS50110">
    <property type="entry name" value="RESPONSE_REGULATORY"/>
    <property type="match status" value="1"/>
</dbReference>
<evidence type="ECO:0000313" key="8">
    <source>
        <dbReference type="EMBL" id="ADK79877.1"/>
    </source>
</evidence>
<dbReference type="EMBL" id="CP002116">
    <property type="protein sequence ID" value="ADK79877.1"/>
    <property type="molecule type" value="Genomic_DNA"/>
</dbReference>
<keyword evidence="4" id="KW-0804">Transcription</keyword>
<dbReference type="InterPro" id="IPR039420">
    <property type="entry name" value="WalR-like"/>
</dbReference>
<dbReference type="CDD" id="cd17535">
    <property type="entry name" value="REC_NarL-like"/>
    <property type="match status" value="1"/>
</dbReference>
<dbReference type="Pfam" id="PF00072">
    <property type="entry name" value="Response_reg"/>
    <property type="match status" value="1"/>
</dbReference>
<reference evidence="9" key="1">
    <citation type="journal article" date="2010" name="Stand. Genomic Sci.">
        <title>Complete genome sequence of Spirochaeta smaragdinae type strain (SEBR 4228).</title>
        <authorList>
            <person name="Mavromatis K."/>
            <person name="Yasawong M."/>
            <person name="Chertkov O."/>
            <person name="Lapidus A."/>
            <person name="Lucas S."/>
            <person name="Nolan M."/>
            <person name="Del Rio T.G."/>
            <person name="Tice H."/>
            <person name="Cheng J.F."/>
            <person name="Pitluck S."/>
            <person name="Liolios K."/>
            <person name="Ivanova N."/>
            <person name="Tapia R."/>
            <person name="Han C."/>
            <person name="Bruce D."/>
            <person name="Goodwin L."/>
            <person name="Pati A."/>
            <person name="Chen A."/>
            <person name="Palaniappan K."/>
            <person name="Land M."/>
            <person name="Hauser L."/>
            <person name="Chang Y.J."/>
            <person name="Jeffries C.D."/>
            <person name="Detter J.C."/>
            <person name="Rohde M."/>
            <person name="Brambilla E."/>
            <person name="Spring S."/>
            <person name="Goker M."/>
            <person name="Sikorski J."/>
            <person name="Woyke T."/>
            <person name="Bristow J."/>
            <person name="Eisen J.A."/>
            <person name="Markowitz V."/>
            <person name="Hugenholtz P."/>
            <person name="Klenk H.P."/>
            <person name="Kyrpides N.C."/>
        </authorList>
    </citation>
    <scope>NUCLEOTIDE SEQUENCE [LARGE SCALE GENOMIC DNA]</scope>
    <source>
        <strain evidence="9">DSM 11293 / JCM 15392 / SEBR 4228</strain>
    </source>
</reference>
<feature type="domain" description="Response regulatory" evidence="7">
    <location>
        <begin position="2"/>
        <end position="117"/>
    </location>
</feature>
<keyword evidence="9" id="KW-1185">Reference proteome</keyword>
<evidence type="ECO:0000256" key="2">
    <source>
        <dbReference type="ARBA" id="ARBA00023015"/>
    </source>
</evidence>
<organism evidence="8 9">
    <name type="scientific">Sediminispirochaeta smaragdinae (strain DSM 11293 / JCM 15392 / SEBR 4228)</name>
    <name type="common">Spirochaeta smaragdinae</name>
    <dbReference type="NCBI Taxonomy" id="573413"/>
    <lineage>
        <taxon>Bacteria</taxon>
        <taxon>Pseudomonadati</taxon>
        <taxon>Spirochaetota</taxon>
        <taxon>Spirochaetia</taxon>
        <taxon>Spirochaetales</taxon>
        <taxon>Spirochaetaceae</taxon>
        <taxon>Sediminispirochaeta</taxon>
    </lineage>
</organism>
<dbReference type="InterPro" id="IPR016032">
    <property type="entry name" value="Sig_transdc_resp-reg_C-effctor"/>
</dbReference>
<evidence type="ECO:0000256" key="4">
    <source>
        <dbReference type="ARBA" id="ARBA00023163"/>
    </source>
</evidence>
<dbReference type="PANTHER" id="PTHR43214">
    <property type="entry name" value="TWO-COMPONENT RESPONSE REGULATOR"/>
    <property type="match status" value="1"/>
</dbReference>
<dbReference type="InterPro" id="IPR011006">
    <property type="entry name" value="CheY-like_superfamily"/>
</dbReference>
<feature type="domain" description="HTH luxR-type" evidence="6">
    <location>
        <begin position="140"/>
        <end position="205"/>
    </location>
</feature>
<dbReference type="Pfam" id="PF00196">
    <property type="entry name" value="GerE"/>
    <property type="match status" value="1"/>
</dbReference>
<dbReference type="GO" id="GO:0006355">
    <property type="term" value="P:regulation of DNA-templated transcription"/>
    <property type="evidence" value="ECO:0007669"/>
    <property type="project" value="InterPro"/>
</dbReference>
<dbReference type="CDD" id="cd06170">
    <property type="entry name" value="LuxR_C_like"/>
    <property type="match status" value="1"/>
</dbReference>
<name>E1RBZ7_SEDSS</name>
<proteinExistence type="predicted"/>
<dbReference type="eggNOG" id="COG2197">
    <property type="taxonomic scope" value="Bacteria"/>
</dbReference>
<evidence type="ECO:0000256" key="3">
    <source>
        <dbReference type="ARBA" id="ARBA00023125"/>
    </source>
</evidence>
<dbReference type="OrthoDB" id="341603at2"/>
<protein>
    <submittedName>
        <fullName evidence="8">Two component transcriptional regulator, LuxR family</fullName>
    </submittedName>
</protein>
<dbReference type="InterPro" id="IPR058245">
    <property type="entry name" value="NreC/VraR/RcsB-like_REC"/>
</dbReference>
<dbReference type="PROSITE" id="PS00622">
    <property type="entry name" value="HTH_LUXR_1"/>
    <property type="match status" value="1"/>
</dbReference>
<evidence type="ECO:0000259" key="7">
    <source>
        <dbReference type="PROSITE" id="PS50110"/>
    </source>
</evidence>
<evidence type="ECO:0000313" key="9">
    <source>
        <dbReference type="Proteomes" id="UP000002318"/>
    </source>
</evidence>
<dbReference type="Gene3D" id="3.40.50.2300">
    <property type="match status" value="1"/>
</dbReference>
<dbReference type="AlphaFoldDB" id="E1RBZ7"/>
<dbReference type="SMART" id="SM00448">
    <property type="entry name" value="REC"/>
    <property type="match status" value="1"/>
</dbReference>
<evidence type="ECO:0000259" key="6">
    <source>
        <dbReference type="PROSITE" id="PS50043"/>
    </source>
</evidence>
<dbReference type="PANTHER" id="PTHR43214:SF41">
    <property type="entry name" value="NITRATE_NITRITE RESPONSE REGULATOR PROTEIN NARP"/>
    <property type="match status" value="1"/>
</dbReference>
<dbReference type="InterPro" id="IPR000792">
    <property type="entry name" value="Tscrpt_reg_LuxR_C"/>
</dbReference>